<dbReference type="PANTHER" id="PTHR46796">
    <property type="entry name" value="HTH-TYPE TRANSCRIPTIONAL ACTIVATOR RHAS-RELATED"/>
    <property type="match status" value="1"/>
</dbReference>
<name>E8NAX5_MICTS</name>
<dbReference type="EMBL" id="AP012052">
    <property type="protein sequence ID" value="BAJ73397.1"/>
    <property type="molecule type" value="Genomic_DNA"/>
</dbReference>
<dbReference type="AlphaFoldDB" id="E8NAX5"/>
<dbReference type="STRING" id="979556.MTES_0433"/>
<gene>
    <name evidence="6" type="ordered locus">MTES_0433</name>
</gene>
<dbReference type="PROSITE" id="PS01124">
    <property type="entry name" value="HTH_ARAC_FAMILY_2"/>
    <property type="match status" value="1"/>
</dbReference>
<evidence type="ECO:0000256" key="3">
    <source>
        <dbReference type="ARBA" id="ARBA00023163"/>
    </source>
</evidence>
<reference key="2">
    <citation type="submission" date="2011-02" db="EMBL/GenBank/DDBJ databases">
        <title>Genome sequence of Microbacterium testaceum StLB037.</title>
        <authorList>
            <person name="Morohoshi T."/>
            <person name="Wang W.Z."/>
            <person name="Someya N."/>
            <person name="Ikeda T."/>
        </authorList>
    </citation>
    <scope>NUCLEOTIDE SEQUENCE</scope>
    <source>
        <strain>StLB037</strain>
    </source>
</reference>
<reference evidence="6 7" key="1">
    <citation type="journal article" date="2011" name="J. Bacteriol.">
        <title>Genome sequence of Microbacterium testaceum StLB037, an N-acylhomoserine lactone-degrading bacterium isolated from potato leaves.</title>
        <authorList>
            <person name="Morohoshi T."/>
            <person name="Wang W.-Z."/>
            <person name="Someya N."/>
            <person name="Ikeda T."/>
        </authorList>
    </citation>
    <scope>NUCLEOTIDE SEQUENCE [LARGE SCALE GENOMIC DNA]</scope>
    <source>
        <strain evidence="6 7">StLB037</strain>
    </source>
</reference>
<evidence type="ECO:0000313" key="6">
    <source>
        <dbReference type="EMBL" id="BAJ73397.1"/>
    </source>
</evidence>
<sequence>MPSTVLEDQTMTAPLEPSAVTIERRVHRRGSHAYEWLRQRGWGAEGGLRSDAMIHADELRTSSVVARRLRTSALGLQSLAANTNHAFFVLQIEGSTDVLFRDGSVSRVGPLGFLSCALRDVAAIRSHGPVRRIEVIAVLPLFISTSASSSAHVPHPSAPGGLGTGLPPPPPPPPAWALVTSVVDVILGSTLTSDSAAVAPLEASLLHALTALMVEARGGVTAQRATLLSRAQDIIRRRVTQSDFTVEQLAASLNVSSRYLTQIFREAGTSPGRAIRAARLSQAQLVLHGGASSDPAVVARAAGFSSVRAMKEAFRRAGQPLPLPAAVRTPPVAGQITTTSPRRTNREAADRCDLDGVCRLSSRVDRRPPSAARGRASHDEASVPDRHVLRGG</sequence>
<proteinExistence type="predicted"/>
<feature type="region of interest" description="Disordered" evidence="4">
    <location>
        <begin position="150"/>
        <end position="171"/>
    </location>
</feature>
<dbReference type="GO" id="GO:0003700">
    <property type="term" value="F:DNA-binding transcription factor activity"/>
    <property type="evidence" value="ECO:0007669"/>
    <property type="project" value="InterPro"/>
</dbReference>
<dbReference type="Proteomes" id="UP000008975">
    <property type="component" value="Chromosome"/>
</dbReference>
<feature type="compositionally biased region" description="Low complexity" evidence="4">
    <location>
        <begin position="150"/>
        <end position="159"/>
    </location>
</feature>
<dbReference type="GO" id="GO:0043565">
    <property type="term" value="F:sequence-specific DNA binding"/>
    <property type="evidence" value="ECO:0007669"/>
    <property type="project" value="InterPro"/>
</dbReference>
<dbReference type="Gene3D" id="1.10.10.60">
    <property type="entry name" value="Homeodomain-like"/>
    <property type="match status" value="1"/>
</dbReference>
<feature type="region of interest" description="Disordered" evidence="4">
    <location>
        <begin position="363"/>
        <end position="392"/>
    </location>
</feature>
<dbReference type="InterPro" id="IPR018060">
    <property type="entry name" value="HTH_AraC"/>
</dbReference>
<dbReference type="OrthoDB" id="5039564at2"/>
<evidence type="ECO:0000256" key="2">
    <source>
        <dbReference type="ARBA" id="ARBA00023125"/>
    </source>
</evidence>
<evidence type="ECO:0000256" key="4">
    <source>
        <dbReference type="SAM" id="MobiDB-lite"/>
    </source>
</evidence>
<protein>
    <submittedName>
        <fullName evidence="6">AraC-type DNA-binding domain-containing proteins</fullName>
    </submittedName>
</protein>
<evidence type="ECO:0000259" key="5">
    <source>
        <dbReference type="PROSITE" id="PS01124"/>
    </source>
</evidence>
<keyword evidence="1" id="KW-0805">Transcription regulation</keyword>
<keyword evidence="2 6" id="KW-0238">DNA-binding</keyword>
<dbReference type="PANTHER" id="PTHR46796:SF6">
    <property type="entry name" value="ARAC SUBFAMILY"/>
    <property type="match status" value="1"/>
</dbReference>
<dbReference type="Pfam" id="PF12833">
    <property type="entry name" value="HTH_18"/>
    <property type="match status" value="1"/>
</dbReference>
<evidence type="ECO:0000256" key="1">
    <source>
        <dbReference type="ARBA" id="ARBA00023015"/>
    </source>
</evidence>
<evidence type="ECO:0000313" key="7">
    <source>
        <dbReference type="Proteomes" id="UP000008975"/>
    </source>
</evidence>
<feature type="compositionally biased region" description="Basic and acidic residues" evidence="4">
    <location>
        <begin position="376"/>
        <end position="392"/>
    </location>
</feature>
<dbReference type="KEGG" id="mts:MTES_0433"/>
<keyword evidence="3" id="KW-0804">Transcription</keyword>
<dbReference type="SMART" id="SM00342">
    <property type="entry name" value="HTH_ARAC"/>
    <property type="match status" value="1"/>
</dbReference>
<dbReference type="InterPro" id="IPR050204">
    <property type="entry name" value="AraC_XylS_family_regulators"/>
</dbReference>
<feature type="domain" description="HTH araC/xylS-type" evidence="5">
    <location>
        <begin position="229"/>
        <end position="316"/>
    </location>
</feature>
<dbReference type="RefSeq" id="WP_013583524.1">
    <property type="nucleotide sequence ID" value="NC_015125.1"/>
</dbReference>
<organism evidence="6 7">
    <name type="scientific">Microbacterium testaceum (strain StLB037)</name>
    <dbReference type="NCBI Taxonomy" id="979556"/>
    <lineage>
        <taxon>Bacteria</taxon>
        <taxon>Bacillati</taxon>
        <taxon>Actinomycetota</taxon>
        <taxon>Actinomycetes</taxon>
        <taxon>Micrococcales</taxon>
        <taxon>Microbacteriaceae</taxon>
        <taxon>Microbacterium</taxon>
    </lineage>
</organism>
<dbReference type="eggNOG" id="COG2207">
    <property type="taxonomic scope" value="Bacteria"/>
</dbReference>
<accession>E8NAX5</accession>
<dbReference type="HOGENOM" id="CLU_703602_0_0_11"/>